<accession>A0A7G1HTU7</accession>
<evidence type="ECO:0000256" key="2">
    <source>
        <dbReference type="ARBA" id="ARBA00022691"/>
    </source>
</evidence>
<keyword evidence="8" id="KW-1185">Reference proteome</keyword>
<evidence type="ECO:0000259" key="6">
    <source>
        <dbReference type="PROSITE" id="PS51918"/>
    </source>
</evidence>
<dbReference type="Gene3D" id="3.80.30.20">
    <property type="entry name" value="tm_1862 like domain"/>
    <property type="match status" value="1"/>
</dbReference>
<evidence type="ECO:0000313" key="8">
    <source>
        <dbReference type="Proteomes" id="UP000594042"/>
    </source>
</evidence>
<dbReference type="PANTHER" id="PTHR43409">
    <property type="entry name" value="ANAEROBIC MAGNESIUM-PROTOPORPHYRIN IX MONOMETHYL ESTER CYCLASE-RELATED"/>
    <property type="match status" value="1"/>
</dbReference>
<sequence>MVMSRILLITPPFTQLNTPYPATAYLKGFLNTLGIESRQADLSLEVILHLFSSSGLLDLFKEISTLQISLEDEMLKRIISLKEEYIATIDLAIAFLQGREPSLAHLICNGDFLPVAGVRPEEEDLEWAFGTMGIQDKARHIVTLYLEDISHLVAAVDAHFGFSRYAEQLGRSASSFDDLYNELLKPYTYVDRILIQKLEYWLSSYTFDWVALSVPFPGNLYSALRCGEYIKKKYPQIKVEIGGGFITTELRQLSDARLFLYCDYITLDDGELPLKQLLIGRESDYVRTYVLQGKDVVYVNNNSFSDIPMSKRGIPDYSGLLLDKYLSVIEMTNPMHSLWSNGRWNKLTLAHGCYWGKCAFCDGSLDYIGRFEPLAAQEIVNRMEALISQTGERGFHFVDEAAPPALLKELALEIIRRKLVVVWWTNIRFEKSYTLDLCRLLKRSGCIAVSGGLEVASDRLLKLINKGVTVPQVAKVTDYFTQSGIMVHAYLMYGFPSETAQETIDSLEIVRQLFMNGLVQSGFWHRFAMTAHSPVGCYPEKYAVKITEKPFGGFARNDIDFVDTAGADHDLFSEGLRISLYNYMRGVGFELPLYKWFDIPVPRTTIPPTYIERLLDKSLDTIAKDGQRRLVWISKTLPWMRYYERTKKGKKVIVSEFIIMTSSESQVFRLKSEWGQWLLEHLRAVQFPHEEKLTLIDWEKDFRIQHGGSFDELLQSSLWKVLRENGLYFL</sequence>
<evidence type="ECO:0000256" key="4">
    <source>
        <dbReference type="ARBA" id="ARBA00023004"/>
    </source>
</evidence>
<feature type="domain" description="Radical SAM core" evidence="6">
    <location>
        <begin position="339"/>
        <end position="568"/>
    </location>
</feature>
<dbReference type="InterPro" id="IPR007197">
    <property type="entry name" value="rSAM"/>
</dbReference>
<dbReference type="Proteomes" id="UP000594042">
    <property type="component" value="Chromosome"/>
</dbReference>
<evidence type="ECO:0000256" key="5">
    <source>
        <dbReference type="ARBA" id="ARBA00023014"/>
    </source>
</evidence>
<dbReference type="PANTHER" id="PTHR43409:SF7">
    <property type="entry name" value="BLL1977 PROTEIN"/>
    <property type="match status" value="1"/>
</dbReference>
<dbReference type="GO" id="GO:0003824">
    <property type="term" value="F:catalytic activity"/>
    <property type="evidence" value="ECO:0007669"/>
    <property type="project" value="InterPro"/>
</dbReference>
<dbReference type="AlphaFoldDB" id="A0A7G1HTU7"/>
<dbReference type="GO" id="GO:0005829">
    <property type="term" value="C:cytosol"/>
    <property type="evidence" value="ECO:0007669"/>
    <property type="project" value="TreeGrafter"/>
</dbReference>
<dbReference type="Pfam" id="PF04055">
    <property type="entry name" value="Radical_SAM"/>
    <property type="match status" value="1"/>
</dbReference>
<dbReference type="InterPro" id="IPR006638">
    <property type="entry name" value="Elp3/MiaA/NifB-like_rSAM"/>
</dbReference>
<evidence type="ECO:0000256" key="1">
    <source>
        <dbReference type="ARBA" id="ARBA00001966"/>
    </source>
</evidence>
<dbReference type="SMART" id="SM00729">
    <property type="entry name" value="Elp3"/>
    <property type="match status" value="1"/>
</dbReference>
<dbReference type="InterPro" id="IPR051198">
    <property type="entry name" value="BchE-like"/>
</dbReference>
<keyword evidence="3" id="KW-0479">Metal-binding</keyword>
<dbReference type="InterPro" id="IPR058240">
    <property type="entry name" value="rSAM_sf"/>
</dbReference>
<dbReference type="SFLD" id="SFLDG01082">
    <property type="entry name" value="B12-binding_domain_containing"/>
    <property type="match status" value="1"/>
</dbReference>
<dbReference type="GO" id="GO:0046872">
    <property type="term" value="F:metal ion binding"/>
    <property type="evidence" value="ECO:0007669"/>
    <property type="project" value="UniProtKB-KW"/>
</dbReference>
<gene>
    <name evidence="7" type="ORF">Cop2CBH44_15380</name>
</gene>
<reference evidence="8" key="1">
    <citation type="submission" date="2020-07" db="EMBL/GenBank/DDBJ databases">
        <title>Complete genome sequencing of Coprobacter sp. strain 2CBH44.</title>
        <authorList>
            <person name="Sakamoto M."/>
            <person name="Murakami T."/>
            <person name="Mori H."/>
        </authorList>
    </citation>
    <scope>NUCLEOTIDE SEQUENCE [LARGE SCALE GENOMIC DNA]</scope>
    <source>
        <strain evidence="8">2CBH44</strain>
    </source>
</reference>
<comment type="cofactor">
    <cofactor evidence="1">
        <name>[4Fe-4S] cluster</name>
        <dbReference type="ChEBI" id="CHEBI:49883"/>
    </cofactor>
</comment>
<dbReference type="GO" id="GO:0051536">
    <property type="term" value="F:iron-sulfur cluster binding"/>
    <property type="evidence" value="ECO:0007669"/>
    <property type="project" value="UniProtKB-KW"/>
</dbReference>
<dbReference type="SUPFAM" id="SSF102114">
    <property type="entry name" value="Radical SAM enzymes"/>
    <property type="match status" value="1"/>
</dbReference>
<dbReference type="EMBL" id="AP023322">
    <property type="protein sequence ID" value="BCI63185.1"/>
    <property type="molecule type" value="Genomic_DNA"/>
</dbReference>
<dbReference type="PROSITE" id="PS51918">
    <property type="entry name" value="RADICAL_SAM"/>
    <property type="match status" value="1"/>
</dbReference>
<evidence type="ECO:0000313" key="7">
    <source>
        <dbReference type="EMBL" id="BCI63185.1"/>
    </source>
</evidence>
<dbReference type="InterPro" id="IPR023404">
    <property type="entry name" value="rSAM_horseshoe"/>
</dbReference>
<keyword evidence="5" id="KW-0411">Iron-sulfur</keyword>
<keyword evidence="4" id="KW-0408">Iron</keyword>
<keyword evidence="2" id="KW-0949">S-adenosyl-L-methionine</keyword>
<organism evidence="7 8">
    <name type="scientific">Coprobacter secundus subsp. similis</name>
    <dbReference type="NCBI Taxonomy" id="2751153"/>
    <lineage>
        <taxon>Bacteria</taxon>
        <taxon>Pseudomonadati</taxon>
        <taxon>Bacteroidota</taxon>
        <taxon>Bacteroidia</taxon>
        <taxon>Bacteroidales</taxon>
        <taxon>Barnesiellaceae</taxon>
        <taxon>Coprobacter</taxon>
    </lineage>
</organism>
<protein>
    <submittedName>
        <fullName evidence="7">Radical SAM protein</fullName>
    </submittedName>
</protein>
<evidence type="ECO:0000256" key="3">
    <source>
        <dbReference type="ARBA" id="ARBA00022723"/>
    </source>
</evidence>
<dbReference type="SFLD" id="SFLDS00029">
    <property type="entry name" value="Radical_SAM"/>
    <property type="match status" value="1"/>
</dbReference>
<proteinExistence type="predicted"/>
<name>A0A7G1HTU7_9BACT</name>
<dbReference type="KEGG" id="copr:Cop2CBH44_15380"/>